<feature type="domain" description="Penicillin-binding protein dimerisation" evidence="5">
    <location>
        <begin position="62"/>
        <end position="191"/>
    </location>
</feature>
<dbReference type="GeneID" id="303173339"/>
<organism evidence="6 7">
    <name type="scientific">Agrococcus casei LMG 22410</name>
    <dbReference type="NCBI Taxonomy" id="1255656"/>
    <lineage>
        <taxon>Bacteria</taxon>
        <taxon>Bacillati</taxon>
        <taxon>Actinomycetota</taxon>
        <taxon>Actinomycetes</taxon>
        <taxon>Micrococcales</taxon>
        <taxon>Microbacteriaceae</taxon>
        <taxon>Agrococcus</taxon>
    </lineage>
</organism>
<dbReference type="SUPFAM" id="SSF56601">
    <property type="entry name" value="beta-lactamase/transpeptidase-like"/>
    <property type="match status" value="1"/>
</dbReference>
<dbReference type="OrthoDB" id="9789078at2"/>
<dbReference type="PANTHER" id="PTHR30627:SF1">
    <property type="entry name" value="PEPTIDOGLYCAN D,D-TRANSPEPTIDASE FTSI"/>
    <property type="match status" value="1"/>
</dbReference>
<keyword evidence="7" id="KW-1185">Reference proteome</keyword>
<dbReference type="GO" id="GO:0051301">
    <property type="term" value="P:cell division"/>
    <property type="evidence" value="ECO:0007669"/>
    <property type="project" value="UniProtKB-KW"/>
</dbReference>
<evidence type="ECO:0000259" key="4">
    <source>
        <dbReference type="Pfam" id="PF00905"/>
    </source>
</evidence>
<evidence type="ECO:0000256" key="2">
    <source>
        <dbReference type="ARBA" id="ARBA00007171"/>
    </source>
</evidence>
<accession>A0A1R4G5H6</accession>
<evidence type="ECO:0000313" key="6">
    <source>
        <dbReference type="EMBL" id="SJM63438.1"/>
    </source>
</evidence>
<dbReference type="InterPro" id="IPR001460">
    <property type="entry name" value="PCN-bd_Tpept"/>
</dbReference>
<evidence type="ECO:0000313" key="7">
    <source>
        <dbReference type="Proteomes" id="UP000195787"/>
    </source>
</evidence>
<gene>
    <name evidence="6" type="ORF">CZ674_08955</name>
</gene>
<proteinExistence type="inferred from homology"/>
<dbReference type="Gene3D" id="3.90.1310.10">
    <property type="entry name" value="Penicillin-binding protein 2a (Domain 2)"/>
    <property type="match status" value="1"/>
</dbReference>
<keyword evidence="6" id="KW-0808">Transferase</keyword>
<dbReference type="EMBL" id="FUHU01000038">
    <property type="protein sequence ID" value="SJM63438.1"/>
    <property type="molecule type" value="Genomic_DNA"/>
</dbReference>
<dbReference type="GO" id="GO:0005886">
    <property type="term" value="C:plasma membrane"/>
    <property type="evidence" value="ECO:0007669"/>
    <property type="project" value="TreeGrafter"/>
</dbReference>
<dbReference type="InterPro" id="IPR050515">
    <property type="entry name" value="Beta-lactam/transpept"/>
</dbReference>
<name>A0A1R4G5H6_9MICO</name>
<reference evidence="6 7" key="1">
    <citation type="submission" date="2017-02" db="EMBL/GenBank/DDBJ databases">
        <authorList>
            <person name="Peterson S.W."/>
        </authorList>
    </citation>
    <scope>NUCLEOTIDE SEQUENCE [LARGE SCALE GENOMIC DNA]</scope>
    <source>
        <strain evidence="6 7">LMG 22410</strain>
    </source>
</reference>
<dbReference type="Pfam" id="PF00905">
    <property type="entry name" value="Transpeptidase"/>
    <property type="match status" value="1"/>
</dbReference>
<evidence type="ECO:0000256" key="1">
    <source>
        <dbReference type="ARBA" id="ARBA00004370"/>
    </source>
</evidence>
<dbReference type="GO" id="GO:0016757">
    <property type="term" value="F:glycosyltransferase activity"/>
    <property type="evidence" value="ECO:0007669"/>
    <property type="project" value="UniProtKB-KW"/>
</dbReference>
<dbReference type="SUPFAM" id="SSF56519">
    <property type="entry name" value="Penicillin binding protein dimerisation domain"/>
    <property type="match status" value="1"/>
</dbReference>
<dbReference type="AlphaFoldDB" id="A0A1R4G5H6"/>
<sequence length="595" mass="64614">MARRGTWNIRRSTRLRTTLVGVLIVALVSVFIVRLADIQVVNAAQLNEQSDERRTSTQVLHGARGDIVDANGTVMATSVDRWAVTISPMHTRDIELEDGTTITVGQMLKQLGEITGQDPNALAAALQAETDKDAESNYLVLATGLDVEQYEQVRQMRTDWQLPYIDLESRPERTYPLGSVGGNVIGFEGTYGESLAGLELMQDACLAPTDGSRLAEVSPDGTEIPGTVRVDQPAVNGGTLQLTIDSDLQFSTQQILAQYQEDFGARSATAIVLRKDGTVAAIAETPTVDPNNPQAIDPQFRGARTFTNAYEPGSTLKSVTLAAMIDQGHVDVEDEWTVPWQYQQGPVVLNDSFVHGDMPWTTTGILANSSNVGMVTMAEGFDRSILYDYFADFGFGETSAIEFLGEQPVQLRDPATLDDQTTANQMFGQGIAVTPIQMASSYLPFANEGKRPPVQLVSGCTNQEGETASPKVGDPVQVLKPETASDMNEMMEVMVNESSQDFGIDGYRISAKTGTAEVAYPDGSGYDPNAWIISTTGVFPTDEPEYVVHVMIEYPIPSMRTTGAVGAFHDIVNLLIRHDSIPPSTTEPSDLDVEW</sequence>
<dbReference type="GO" id="GO:0008658">
    <property type="term" value="F:penicillin binding"/>
    <property type="evidence" value="ECO:0007669"/>
    <property type="project" value="InterPro"/>
</dbReference>
<dbReference type="Gene3D" id="3.40.710.10">
    <property type="entry name" value="DD-peptidase/beta-lactamase superfamily"/>
    <property type="match status" value="1"/>
</dbReference>
<keyword evidence="6" id="KW-0328">Glycosyltransferase</keyword>
<dbReference type="InterPro" id="IPR012338">
    <property type="entry name" value="Beta-lactam/transpept-like"/>
</dbReference>
<dbReference type="RefSeq" id="WP_086992210.1">
    <property type="nucleotide sequence ID" value="NZ_FUHU01000038.1"/>
</dbReference>
<keyword evidence="3" id="KW-0472">Membrane</keyword>
<evidence type="ECO:0000259" key="5">
    <source>
        <dbReference type="Pfam" id="PF03717"/>
    </source>
</evidence>
<dbReference type="Proteomes" id="UP000195787">
    <property type="component" value="Unassembled WGS sequence"/>
</dbReference>
<dbReference type="Gene3D" id="3.30.450.330">
    <property type="match status" value="1"/>
</dbReference>
<dbReference type="GO" id="GO:0071555">
    <property type="term" value="P:cell wall organization"/>
    <property type="evidence" value="ECO:0007669"/>
    <property type="project" value="TreeGrafter"/>
</dbReference>
<keyword evidence="6" id="KW-0132">Cell division</keyword>
<dbReference type="InterPro" id="IPR036138">
    <property type="entry name" value="PBP_dimer_sf"/>
</dbReference>
<dbReference type="EC" id="2.4.1.129" evidence="6"/>
<feature type="domain" description="Penicillin-binding protein transpeptidase" evidence="4">
    <location>
        <begin position="274"/>
        <end position="556"/>
    </location>
</feature>
<dbReference type="PANTHER" id="PTHR30627">
    <property type="entry name" value="PEPTIDOGLYCAN D,D-TRANSPEPTIDASE"/>
    <property type="match status" value="1"/>
</dbReference>
<dbReference type="InterPro" id="IPR005311">
    <property type="entry name" value="PBP_dimer"/>
</dbReference>
<evidence type="ECO:0000256" key="3">
    <source>
        <dbReference type="ARBA" id="ARBA00023136"/>
    </source>
</evidence>
<comment type="subcellular location">
    <subcellularLocation>
        <location evidence="1">Membrane</location>
    </subcellularLocation>
</comment>
<protein>
    <submittedName>
        <fullName evidence="6">Cell division protein FtsI [Peptidoglycan synthetase]</fullName>
        <ecNumber evidence="6">2.4.1.129</ecNumber>
    </submittedName>
</protein>
<comment type="similarity">
    <text evidence="2">Belongs to the transpeptidase family.</text>
</comment>
<dbReference type="Pfam" id="PF03717">
    <property type="entry name" value="PBP_dimer"/>
    <property type="match status" value="1"/>
</dbReference>
<keyword evidence="6" id="KW-0131">Cell cycle</keyword>